<name>A0A291P798_9GAMM</name>
<accession>A0A291P798</accession>
<dbReference type="Gene3D" id="3.40.50.150">
    <property type="entry name" value="Vaccinia Virus protein VP39"/>
    <property type="match status" value="1"/>
</dbReference>
<feature type="domain" description="Methyltransferase type 11" evidence="1">
    <location>
        <begin position="77"/>
        <end position="131"/>
    </location>
</feature>
<dbReference type="GO" id="GO:0008757">
    <property type="term" value="F:S-adenosylmethionine-dependent methyltransferase activity"/>
    <property type="evidence" value="ECO:0007669"/>
    <property type="project" value="InterPro"/>
</dbReference>
<dbReference type="InterPro" id="IPR013216">
    <property type="entry name" value="Methyltransf_11"/>
</dbReference>
<dbReference type="RefSeq" id="WP_097789158.1">
    <property type="nucleotide sequence ID" value="NZ_BAAADT010000002.1"/>
</dbReference>
<gene>
    <name evidence="2" type="ORF">BEI_1768</name>
</gene>
<proteinExistence type="predicted"/>
<evidence type="ECO:0000313" key="2">
    <source>
        <dbReference type="EMBL" id="ATJ82755.1"/>
    </source>
</evidence>
<sequence length="257" mass="28823">MSNSQDAMTLARLVREGRRYWTSPAGRGIWRAQRACLGPLCERWFGAHGLELSLAPTLTDMCPVRHALRWSPTRELAEGENVLVCSPDALPLPDGCLDLVVVHHLLEVVPDPHHLLQEAARVTAGHGHLILFGWHPLGPTGCWRWWPGRRRRFAGRGRWRTPGRLGDWLTFVDFETQRVDYCGFRLPGGQVHNGVLETLGRRHNLPLGECFMMHARPRSQLAQPHRGRLVFPVPMSGSTLGSATRVGAQPERVTEGD</sequence>
<evidence type="ECO:0000259" key="1">
    <source>
        <dbReference type="Pfam" id="PF08241"/>
    </source>
</evidence>
<keyword evidence="3" id="KW-1185">Reference proteome</keyword>
<dbReference type="InterPro" id="IPR029063">
    <property type="entry name" value="SAM-dependent_MTases_sf"/>
</dbReference>
<protein>
    <submittedName>
        <fullName evidence="2">SAM-dependent methyltransferase</fullName>
    </submittedName>
</protein>
<organism evidence="2 3">
    <name type="scientific">Halomonas beimenensis</name>
    <dbReference type="NCBI Taxonomy" id="475662"/>
    <lineage>
        <taxon>Bacteria</taxon>
        <taxon>Pseudomonadati</taxon>
        <taxon>Pseudomonadota</taxon>
        <taxon>Gammaproteobacteria</taxon>
        <taxon>Oceanospirillales</taxon>
        <taxon>Halomonadaceae</taxon>
        <taxon>Halomonas</taxon>
    </lineage>
</organism>
<evidence type="ECO:0000313" key="3">
    <source>
        <dbReference type="Proteomes" id="UP000219993"/>
    </source>
</evidence>
<reference evidence="2 3" key="1">
    <citation type="journal article" date="2017" name="Sci. Rep.">
        <title>Revealing the Saline Adaptation Strategies of the Halophilic Bacterium Halomonas beimenensis through High-throughput Omics and Transposon Mutagenesis Approaches.</title>
        <authorList>
            <person name="Chen Y.H."/>
            <person name="Lin S.S."/>
            <person name="Shyu Y.T."/>
        </authorList>
    </citation>
    <scope>NUCLEOTIDE SEQUENCE [LARGE SCALE GENOMIC DNA]</scope>
    <source>
        <strain evidence="2 3">NTU-111</strain>
    </source>
</reference>
<dbReference type="AlphaFoldDB" id="A0A291P798"/>
<keyword evidence="2" id="KW-0808">Transferase</keyword>
<dbReference type="KEGG" id="hbe:BEI_1768"/>
<dbReference type="OrthoDB" id="6191410at2"/>
<dbReference type="Proteomes" id="UP000219993">
    <property type="component" value="Chromosome"/>
</dbReference>
<dbReference type="SUPFAM" id="SSF53335">
    <property type="entry name" value="S-adenosyl-L-methionine-dependent methyltransferases"/>
    <property type="match status" value="1"/>
</dbReference>
<dbReference type="Pfam" id="PF08241">
    <property type="entry name" value="Methyltransf_11"/>
    <property type="match status" value="1"/>
</dbReference>
<dbReference type="EMBL" id="CP021435">
    <property type="protein sequence ID" value="ATJ82755.1"/>
    <property type="molecule type" value="Genomic_DNA"/>
</dbReference>
<keyword evidence="2" id="KW-0489">Methyltransferase</keyword>
<dbReference type="GO" id="GO:0032259">
    <property type="term" value="P:methylation"/>
    <property type="evidence" value="ECO:0007669"/>
    <property type="project" value="UniProtKB-KW"/>
</dbReference>